<dbReference type="GO" id="GO:0046565">
    <property type="term" value="F:3-dehydroshikimate dehydratase activity"/>
    <property type="evidence" value="ECO:0007669"/>
    <property type="project" value="UniProtKB-UniRule"/>
</dbReference>
<dbReference type="InterPro" id="IPR050312">
    <property type="entry name" value="IolE/XylAMocC-like"/>
</dbReference>
<dbReference type="Gene3D" id="3.10.180.10">
    <property type="entry name" value="2,3-Dihydroxybiphenyl 1,2-Dioxygenase, domain 1"/>
    <property type="match status" value="2"/>
</dbReference>
<dbReference type="AlphaFoldDB" id="A0A1Y6BIS1"/>
<dbReference type="InterPro" id="IPR037523">
    <property type="entry name" value="VOC_core"/>
</dbReference>
<keyword evidence="4" id="KW-0560">Oxidoreductase</keyword>
<dbReference type="PROSITE" id="PS51819">
    <property type="entry name" value="VOC"/>
    <property type="match status" value="2"/>
</dbReference>
<dbReference type="PANTHER" id="PTHR12110">
    <property type="entry name" value="HYDROXYPYRUVATE ISOMERASE"/>
    <property type="match status" value="1"/>
</dbReference>
<dbReference type="EMBL" id="FXAG01000005">
    <property type="protein sequence ID" value="SMF09743.1"/>
    <property type="molecule type" value="Genomic_DNA"/>
</dbReference>
<feature type="binding site" evidence="2">
    <location>
        <position position="165"/>
    </location>
    <ligand>
        <name>a divalent metal cation</name>
        <dbReference type="ChEBI" id="CHEBI:60240"/>
        <note>catalytic</note>
    </ligand>
</feature>
<dbReference type="Proteomes" id="UP000192920">
    <property type="component" value="Unassembled WGS sequence"/>
</dbReference>
<sequence length="645" mass="71572">MQHSIATVSLSGTLPEKLEAIAAAGFDGVEIFENDLLYFEGSPRDAKRLCDDLGLKIMLFQPFRDFEGGRRDKLQHNLDRAERKFDLMQELGTDRILVCSSVQPDVIRDDAVIADDLHQLAERAAKRGILVGYEALAWGRYVNSYRHVWDIVKAVDHPNLGIILDSFHTLSIKDDLSRLSEIPGDKIVFLQMADAPVLAMDVMEWSRHFRCFPGQGEFDLPAFLAPILQSGYHGPLSLEIFNDGFRAAPTRITAADGLRSLLYLEETTRQALQASSANLENAKSAEALFAPPAPSRFDGVEFLEFAVDDDAARRLATWFQKLGFAHAARHKSKNVDLYRHGSVNLILNAEPDSFAHAFFVAHGPSLCAAAFRVDDSRAALERAKLYRARPFESRVGPNERQIPAVRAPDGSLQYLVDKGLDGRSIYDSDFDPLPGGVAAAARTTLSAIDHFALGLPAETLDTWSLYFRAVYGFEAEHEWVLPDPYGLVKSRVLRSADRTIRIPLNISENRNTAIARSVSTYRGSGLQHVAFAADDIFAAVAAAREAGLPLLEIPRNYYDDLAARFDLEPAFIARIAAANVLYDRDPDGGELLHVYTEPFEERFFFEIIERRGGYQQYGAANVAVRLAALAQTRARAGQRGASWAD</sequence>
<keyword evidence="1 2" id="KW-0479">Metal-binding</keyword>
<evidence type="ECO:0000259" key="3">
    <source>
        <dbReference type="PROSITE" id="PS51819"/>
    </source>
</evidence>
<comment type="pathway">
    <text evidence="2">Aromatic compound metabolism; 3,4-dihydroxybenzoate biosynthesis.</text>
</comment>
<dbReference type="EC" id="4.2.1.118" evidence="2"/>
<comment type="function">
    <text evidence="2">Catalyzes the conversion of 3-dehydroshikimate to protocatechuate (3,4-dihydroxybenzoate), a common intermediate of quinate and shikimate degradation pathways.</text>
</comment>
<dbReference type="SUPFAM" id="SSF54593">
    <property type="entry name" value="Glyoxalase/Bleomycin resistance protein/Dihydroxybiphenyl dioxygenase"/>
    <property type="match status" value="1"/>
</dbReference>
<dbReference type="GO" id="GO:0046279">
    <property type="term" value="P:3,4-dihydroxybenzoate biosynthetic process"/>
    <property type="evidence" value="ECO:0007669"/>
    <property type="project" value="UniProtKB-UniRule"/>
</dbReference>
<dbReference type="Pfam" id="PF00903">
    <property type="entry name" value="Glyoxalase"/>
    <property type="match status" value="1"/>
</dbReference>
<dbReference type="RefSeq" id="WP_085275552.1">
    <property type="nucleotide sequence ID" value="NZ_FXAG01000005.1"/>
</dbReference>
<accession>A0A1Y6BIS1</accession>
<feature type="binding site" evidence="2">
    <location>
        <position position="239"/>
    </location>
    <ligand>
        <name>a divalent metal cation</name>
        <dbReference type="ChEBI" id="CHEBI:60240"/>
        <note>catalytic</note>
    </ligand>
</feature>
<feature type="binding site" evidence="2">
    <location>
        <position position="450"/>
    </location>
    <ligand>
        <name>Mg(2+)</name>
        <dbReference type="ChEBI" id="CHEBI:18420"/>
    </ligand>
</feature>
<dbReference type="UniPathway" id="UPA00088"/>
<feature type="binding site" evidence="2">
    <location>
        <position position="528"/>
    </location>
    <ligand>
        <name>Mg(2+)</name>
        <dbReference type="ChEBI" id="CHEBI:18420"/>
    </ligand>
</feature>
<evidence type="ECO:0000313" key="5">
    <source>
        <dbReference type="Proteomes" id="UP000192920"/>
    </source>
</evidence>
<dbReference type="STRING" id="1123014.SAMN02745746_01224"/>
<evidence type="ECO:0000256" key="1">
    <source>
        <dbReference type="ARBA" id="ARBA00022723"/>
    </source>
</evidence>
<evidence type="ECO:0000256" key="2">
    <source>
        <dbReference type="HAMAP-Rule" id="MF_02238"/>
    </source>
</evidence>
<evidence type="ECO:0000313" key="4">
    <source>
        <dbReference type="EMBL" id="SMF09743.1"/>
    </source>
</evidence>
<dbReference type="InterPro" id="IPR036237">
    <property type="entry name" value="Xyl_isomerase-like_sf"/>
</dbReference>
<dbReference type="Pfam" id="PF14696">
    <property type="entry name" value="Glyoxalase_5"/>
    <property type="match status" value="1"/>
</dbReference>
<keyword evidence="4" id="KW-0223">Dioxygenase</keyword>
<feature type="domain" description="VOC" evidence="3">
    <location>
        <begin position="296"/>
        <end position="418"/>
    </location>
</feature>
<name>A0A1Y6BIS1_9NEIS</name>
<proteinExistence type="inferred from homology"/>
<dbReference type="InterPro" id="IPR013022">
    <property type="entry name" value="Xyl_isomerase-like_TIM-brl"/>
</dbReference>
<feature type="binding site" evidence="2">
    <location>
        <position position="191"/>
    </location>
    <ligand>
        <name>a divalent metal cation</name>
        <dbReference type="ChEBI" id="CHEBI:60240"/>
        <note>catalytic</note>
    </ligand>
</feature>
<gene>
    <name evidence="4" type="ORF">SAMN02745746_01224</name>
</gene>
<keyword evidence="2" id="KW-0456">Lyase</keyword>
<protein>
    <recommendedName>
        <fullName evidence="2">3-dehydroshikimate dehydratase</fullName>
        <shortName evidence="2">DSD</shortName>
        <ecNumber evidence="2">4.2.1.118</ecNumber>
    </recommendedName>
</protein>
<comment type="catalytic activity">
    <reaction evidence="2">
        <text>3-dehydroshikimate = 3,4-dihydroxybenzoate + H2O</text>
        <dbReference type="Rhea" id="RHEA:24848"/>
        <dbReference type="ChEBI" id="CHEBI:15377"/>
        <dbReference type="ChEBI" id="CHEBI:16630"/>
        <dbReference type="ChEBI" id="CHEBI:36241"/>
        <dbReference type="EC" id="4.2.1.118"/>
    </reaction>
</comment>
<feature type="binding site" evidence="2">
    <location>
        <position position="134"/>
    </location>
    <ligand>
        <name>a divalent metal cation</name>
        <dbReference type="ChEBI" id="CHEBI:60240"/>
        <note>catalytic</note>
    </ligand>
</feature>
<dbReference type="InterPro" id="IPR004360">
    <property type="entry name" value="Glyas_Fos-R_dOase_dom"/>
</dbReference>
<reference evidence="5" key="1">
    <citation type="submission" date="2017-04" db="EMBL/GenBank/DDBJ databases">
        <authorList>
            <person name="Varghese N."/>
            <person name="Submissions S."/>
        </authorList>
    </citation>
    <scope>NUCLEOTIDE SEQUENCE [LARGE SCALE GENOMIC DNA]</scope>
    <source>
        <strain evidence="5">DSM 22618</strain>
    </source>
</reference>
<dbReference type="InterPro" id="IPR041736">
    <property type="entry name" value="4OHPhenylPyrv_dOase_N"/>
</dbReference>
<dbReference type="SUPFAM" id="SSF51658">
    <property type="entry name" value="Xylose isomerase-like"/>
    <property type="match status" value="1"/>
</dbReference>
<dbReference type="Pfam" id="PF01261">
    <property type="entry name" value="AP_endonuc_2"/>
    <property type="match status" value="1"/>
</dbReference>
<feature type="binding site" evidence="2">
    <location>
        <position position="606"/>
    </location>
    <ligand>
        <name>Mg(2+)</name>
        <dbReference type="ChEBI" id="CHEBI:18420"/>
    </ligand>
</feature>
<dbReference type="InterPro" id="IPR029068">
    <property type="entry name" value="Glyas_Bleomycin-R_OHBP_Dase"/>
</dbReference>
<comment type="cofactor">
    <cofactor evidence="2">
        <name>a divalent metal cation</name>
        <dbReference type="ChEBI" id="CHEBI:60240"/>
    </cofactor>
</comment>
<keyword evidence="5" id="KW-1185">Reference proteome</keyword>
<dbReference type="InterPro" id="IPR043700">
    <property type="entry name" value="DSD"/>
</dbReference>
<dbReference type="PANTHER" id="PTHR12110:SF21">
    <property type="entry name" value="XYLOSE ISOMERASE-LIKE TIM BARREL DOMAIN-CONTAINING PROTEIN"/>
    <property type="match status" value="1"/>
</dbReference>
<dbReference type="GO" id="GO:0046872">
    <property type="term" value="F:metal ion binding"/>
    <property type="evidence" value="ECO:0007669"/>
    <property type="project" value="UniProtKB-UniRule"/>
</dbReference>
<comment type="similarity">
    <text evidence="2">Belongs to the bacterial two-domain DSD family.</text>
</comment>
<dbReference type="CDD" id="cd08342">
    <property type="entry name" value="HPPD_N_like"/>
    <property type="match status" value="1"/>
</dbReference>
<keyword evidence="4" id="KW-0670">Pyruvate</keyword>
<dbReference type="Gene3D" id="3.20.20.150">
    <property type="entry name" value="Divalent-metal-dependent TIM barrel enzymes"/>
    <property type="match status" value="1"/>
</dbReference>
<organism evidence="4 5">
    <name type="scientific">Pseudogulbenkiania subflava DSM 22618</name>
    <dbReference type="NCBI Taxonomy" id="1123014"/>
    <lineage>
        <taxon>Bacteria</taxon>
        <taxon>Pseudomonadati</taxon>
        <taxon>Pseudomonadota</taxon>
        <taxon>Betaproteobacteria</taxon>
        <taxon>Neisseriales</taxon>
        <taxon>Chromobacteriaceae</taxon>
        <taxon>Pseudogulbenkiania</taxon>
    </lineage>
</organism>
<dbReference type="GO" id="GO:0051213">
    <property type="term" value="F:dioxygenase activity"/>
    <property type="evidence" value="ECO:0007669"/>
    <property type="project" value="UniProtKB-KW"/>
</dbReference>
<feature type="domain" description="VOC" evidence="3">
    <location>
        <begin position="447"/>
        <end position="596"/>
    </location>
</feature>
<dbReference type="HAMAP" id="MF_02238">
    <property type="entry name" value="DSD"/>
    <property type="match status" value="1"/>
</dbReference>